<name>A0AA35SJD8_GEOBA</name>
<sequence>MAGRDREGSDSWDSLDYYDLLGVERDASPEEIKKAYRKMALKWHPDKNPDSVEEADKVFKLVAEAYEVLSDTEKRRMYDLHGKEGLKDRMGGAGFTFHSPFDLFRDFFGGDDPFASMFNDPFFGDFGGGGRRERGGGGGGGGGGLWGDFPAFGTGFGAGGGGRQTLFTQGFDTDFGGMGGFGGTMTSSSTTTRTVGGKTVTTKKVNQNGIETVTVLEDGVVVSKTVNGEPAAIEDGGAGIRHHAIQGSRSKGKRRK</sequence>
<dbReference type="InterPro" id="IPR001623">
    <property type="entry name" value="DnaJ_domain"/>
</dbReference>
<dbReference type="PANTHER" id="PTHR45168:SF3">
    <property type="entry name" value="DNAJ HEAT SHOCK PROTEIN FAMILY (HSP40) MEMBER B2"/>
    <property type="match status" value="1"/>
</dbReference>
<dbReference type="PRINTS" id="PR00625">
    <property type="entry name" value="JDOMAIN"/>
</dbReference>
<dbReference type="PROSITE" id="PS50076">
    <property type="entry name" value="DNAJ_2"/>
    <property type="match status" value="1"/>
</dbReference>
<evidence type="ECO:0000313" key="3">
    <source>
        <dbReference type="EMBL" id="CAI8030217.1"/>
    </source>
</evidence>
<evidence type="ECO:0000313" key="4">
    <source>
        <dbReference type="Proteomes" id="UP001174909"/>
    </source>
</evidence>
<keyword evidence="4" id="KW-1185">Reference proteome</keyword>
<reference evidence="3" key="1">
    <citation type="submission" date="2023-03" db="EMBL/GenBank/DDBJ databases">
        <authorList>
            <person name="Steffen K."/>
            <person name="Cardenas P."/>
        </authorList>
    </citation>
    <scope>NUCLEOTIDE SEQUENCE</scope>
</reference>
<proteinExistence type="predicted"/>
<feature type="domain" description="J" evidence="2">
    <location>
        <begin position="16"/>
        <end position="82"/>
    </location>
</feature>
<dbReference type="Proteomes" id="UP001174909">
    <property type="component" value="Unassembled WGS sequence"/>
</dbReference>
<dbReference type="PROSITE" id="PS00636">
    <property type="entry name" value="DNAJ_1"/>
    <property type="match status" value="1"/>
</dbReference>
<dbReference type="InterPro" id="IPR018253">
    <property type="entry name" value="DnaJ_domain_CS"/>
</dbReference>
<comment type="caution">
    <text evidence="3">The sequence shown here is derived from an EMBL/GenBank/DDBJ whole genome shotgun (WGS) entry which is preliminary data.</text>
</comment>
<evidence type="ECO:0000256" key="1">
    <source>
        <dbReference type="ARBA" id="ARBA00023186"/>
    </source>
</evidence>
<dbReference type="Gene3D" id="1.10.287.110">
    <property type="entry name" value="DnaJ domain"/>
    <property type="match status" value="1"/>
</dbReference>
<dbReference type="EMBL" id="CASHTH010002465">
    <property type="protein sequence ID" value="CAI8030217.1"/>
    <property type="molecule type" value="Genomic_DNA"/>
</dbReference>
<dbReference type="GO" id="GO:0051082">
    <property type="term" value="F:unfolded protein binding"/>
    <property type="evidence" value="ECO:0007669"/>
    <property type="project" value="InterPro"/>
</dbReference>
<evidence type="ECO:0000259" key="2">
    <source>
        <dbReference type="PROSITE" id="PS50076"/>
    </source>
</evidence>
<dbReference type="AlphaFoldDB" id="A0AA35SJD8"/>
<protein>
    <submittedName>
        <fullName evidence="3">DnaJ homolog subfamily B member 6</fullName>
    </submittedName>
</protein>
<dbReference type="InterPro" id="IPR036869">
    <property type="entry name" value="J_dom_sf"/>
</dbReference>
<accession>A0AA35SJD8</accession>
<dbReference type="Pfam" id="PF00226">
    <property type="entry name" value="DnaJ"/>
    <property type="match status" value="1"/>
</dbReference>
<keyword evidence="1" id="KW-0143">Chaperone</keyword>
<dbReference type="InterPro" id="IPR043183">
    <property type="entry name" value="DNJB2/6-like"/>
</dbReference>
<gene>
    <name evidence="3" type="ORF">GBAR_LOCUS17136</name>
</gene>
<dbReference type="PANTHER" id="PTHR45168">
    <property type="entry name" value="DNAJ HOMOLOG SUBFAMILY B MEMBER 2"/>
    <property type="match status" value="1"/>
</dbReference>
<dbReference type="SMART" id="SM00271">
    <property type="entry name" value="DnaJ"/>
    <property type="match status" value="1"/>
</dbReference>
<dbReference type="SUPFAM" id="SSF46565">
    <property type="entry name" value="Chaperone J-domain"/>
    <property type="match status" value="1"/>
</dbReference>
<organism evidence="3 4">
    <name type="scientific">Geodia barretti</name>
    <name type="common">Barrett's horny sponge</name>
    <dbReference type="NCBI Taxonomy" id="519541"/>
    <lineage>
        <taxon>Eukaryota</taxon>
        <taxon>Metazoa</taxon>
        <taxon>Porifera</taxon>
        <taxon>Demospongiae</taxon>
        <taxon>Heteroscleromorpha</taxon>
        <taxon>Tetractinellida</taxon>
        <taxon>Astrophorina</taxon>
        <taxon>Geodiidae</taxon>
        <taxon>Geodia</taxon>
    </lineage>
</organism>
<dbReference type="GO" id="GO:0030544">
    <property type="term" value="F:Hsp70 protein binding"/>
    <property type="evidence" value="ECO:0007669"/>
    <property type="project" value="InterPro"/>
</dbReference>
<dbReference type="CDD" id="cd06257">
    <property type="entry name" value="DnaJ"/>
    <property type="match status" value="1"/>
</dbReference>